<dbReference type="Gene3D" id="3.30.70.1290">
    <property type="entry name" value="Transposase IS200-like"/>
    <property type="match status" value="1"/>
</dbReference>
<proteinExistence type="predicted"/>
<dbReference type="SUPFAM" id="SSF143422">
    <property type="entry name" value="Transposase IS200-like"/>
    <property type="match status" value="1"/>
</dbReference>
<protein>
    <submittedName>
        <fullName evidence="2">Transposase IS200 like protein</fullName>
    </submittedName>
</protein>
<dbReference type="Pfam" id="PF01797">
    <property type="entry name" value="Y1_Tnp"/>
    <property type="match status" value="1"/>
</dbReference>
<dbReference type="InterPro" id="IPR036515">
    <property type="entry name" value="Transposase_17_sf"/>
</dbReference>
<accession>A0A518K2L9</accession>
<keyword evidence="3" id="KW-1185">Reference proteome</keyword>
<evidence type="ECO:0000313" key="3">
    <source>
        <dbReference type="Proteomes" id="UP000316426"/>
    </source>
</evidence>
<reference evidence="2 3" key="1">
    <citation type="submission" date="2019-02" db="EMBL/GenBank/DDBJ databases">
        <title>Deep-cultivation of Planctomycetes and their phenomic and genomic characterization uncovers novel biology.</title>
        <authorList>
            <person name="Wiegand S."/>
            <person name="Jogler M."/>
            <person name="Boedeker C."/>
            <person name="Pinto D."/>
            <person name="Vollmers J."/>
            <person name="Rivas-Marin E."/>
            <person name="Kohn T."/>
            <person name="Peeters S.H."/>
            <person name="Heuer A."/>
            <person name="Rast P."/>
            <person name="Oberbeckmann S."/>
            <person name="Bunk B."/>
            <person name="Jeske O."/>
            <person name="Meyerdierks A."/>
            <person name="Storesund J.E."/>
            <person name="Kallscheuer N."/>
            <person name="Luecker S."/>
            <person name="Lage O.M."/>
            <person name="Pohl T."/>
            <person name="Merkel B.J."/>
            <person name="Hornburger P."/>
            <person name="Mueller R.-W."/>
            <person name="Bruemmer F."/>
            <person name="Labrenz M."/>
            <person name="Spormann A.M."/>
            <person name="Op den Camp H."/>
            <person name="Overmann J."/>
            <person name="Amann R."/>
            <person name="Jetten M.S.M."/>
            <person name="Mascher T."/>
            <person name="Medema M.H."/>
            <person name="Devos D.P."/>
            <person name="Kaster A.-K."/>
            <person name="Ovreas L."/>
            <person name="Rohde M."/>
            <person name="Galperin M.Y."/>
            <person name="Jogler C."/>
        </authorList>
    </citation>
    <scope>NUCLEOTIDE SEQUENCE [LARGE SCALE GENOMIC DNA]</scope>
    <source>
        <strain evidence="2 3">Spa11</strain>
    </source>
</reference>
<dbReference type="KEGG" id="bmei:Spa11_02140"/>
<dbReference type="GO" id="GO:0004803">
    <property type="term" value="F:transposase activity"/>
    <property type="evidence" value="ECO:0007669"/>
    <property type="project" value="InterPro"/>
</dbReference>
<sequence>MPDYAGFLITWTTYGTWLPGDARGWRERSRGVKQARPLLETWCRNKQVHDAVLLRECDRQTVEAACREHCHYRGWELIAVNARTNHVHVVVLAGASPQAVRGQLKANCTRRLRRQADPLKAERTWSRGGDCQILPHEKALEDAVMYVLEGQ</sequence>
<dbReference type="EMBL" id="CP036349">
    <property type="protein sequence ID" value="QDV72044.1"/>
    <property type="molecule type" value="Genomic_DNA"/>
</dbReference>
<dbReference type="RefSeq" id="WP_145105617.1">
    <property type="nucleotide sequence ID" value="NZ_CP036349.1"/>
</dbReference>
<dbReference type="Proteomes" id="UP000316426">
    <property type="component" value="Chromosome"/>
</dbReference>
<name>A0A518K2L9_9BACT</name>
<dbReference type="AlphaFoldDB" id="A0A518K2L9"/>
<dbReference type="GO" id="GO:0003677">
    <property type="term" value="F:DNA binding"/>
    <property type="evidence" value="ECO:0007669"/>
    <property type="project" value="InterPro"/>
</dbReference>
<dbReference type="InterPro" id="IPR002686">
    <property type="entry name" value="Transposase_17"/>
</dbReference>
<feature type="domain" description="Transposase IS200-like" evidence="1">
    <location>
        <begin position="53"/>
        <end position="128"/>
    </location>
</feature>
<gene>
    <name evidence="2" type="ORF">Spa11_02140</name>
</gene>
<organism evidence="2 3">
    <name type="scientific">Botrimarina mediterranea</name>
    <dbReference type="NCBI Taxonomy" id="2528022"/>
    <lineage>
        <taxon>Bacteria</taxon>
        <taxon>Pseudomonadati</taxon>
        <taxon>Planctomycetota</taxon>
        <taxon>Planctomycetia</taxon>
        <taxon>Pirellulales</taxon>
        <taxon>Lacipirellulaceae</taxon>
        <taxon>Botrimarina</taxon>
    </lineage>
</organism>
<dbReference type="GO" id="GO:0006313">
    <property type="term" value="P:DNA transposition"/>
    <property type="evidence" value="ECO:0007669"/>
    <property type="project" value="InterPro"/>
</dbReference>
<evidence type="ECO:0000313" key="2">
    <source>
        <dbReference type="EMBL" id="QDV72044.1"/>
    </source>
</evidence>
<evidence type="ECO:0000259" key="1">
    <source>
        <dbReference type="Pfam" id="PF01797"/>
    </source>
</evidence>